<evidence type="ECO:0000313" key="7">
    <source>
        <dbReference type="EMBL" id="THH10614.1"/>
    </source>
</evidence>
<feature type="domain" description="RSE1/DDB1/CPSF1 C-terminal" evidence="4">
    <location>
        <begin position="1099"/>
        <end position="1253"/>
    </location>
</feature>
<evidence type="ECO:0000256" key="1">
    <source>
        <dbReference type="ARBA" id="ARBA00004123"/>
    </source>
</evidence>
<keyword evidence="2" id="KW-0539">Nucleus</keyword>
<accession>A0A4S4LFC6</accession>
<evidence type="ECO:0000259" key="5">
    <source>
        <dbReference type="Pfam" id="PF10433"/>
    </source>
</evidence>
<reference evidence="7 8" key="1">
    <citation type="submission" date="2019-02" db="EMBL/GenBank/DDBJ databases">
        <title>Genome sequencing of the rare red list fungi Phellinidium pouzarii.</title>
        <authorList>
            <person name="Buettner E."/>
            <person name="Kellner H."/>
        </authorList>
    </citation>
    <scope>NUCLEOTIDE SEQUENCE [LARGE SCALE GENOMIC DNA]</scope>
    <source>
        <strain evidence="7 8">DSM 108285</strain>
    </source>
</reference>
<dbReference type="InterPro" id="IPR004871">
    <property type="entry name" value="RSE1/DDB1/CPSF1_C"/>
</dbReference>
<organism evidence="7 8">
    <name type="scientific">Phellinidium pouzarii</name>
    <dbReference type="NCBI Taxonomy" id="167371"/>
    <lineage>
        <taxon>Eukaryota</taxon>
        <taxon>Fungi</taxon>
        <taxon>Dikarya</taxon>
        <taxon>Basidiomycota</taxon>
        <taxon>Agaricomycotina</taxon>
        <taxon>Agaricomycetes</taxon>
        <taxon>Hymenochaetales</taxon>
        <taxon>Hymenochaetaceae</taxon>
        <taxon>Phellinidium</taxon>
    </lineage>
</organism>
<protein>
    <recommendedName>
        <fullName evidence="9">Cleavage/polyadenylation specificity factor A subunit C-terminal domain-containing protein</fullName>
    </recommendedName>
</protein>
<dbReference type="OrthoDB" id="6109at2759"/>
<dbReference type="Pfam" id="PF10433">
    <property type="entry name" value="Beta-prop_RSE1_1st"/>
    <property type="match status" value="1"/>
</dbReference>
<comment type="subcellular location">
    <subcellularLocation>
        <location evidence="1">Nucleus</location>
    </subcellularLocation>
</comment>
<dbReference type="EMBL" id="SGPK01000031">
    <property type="protein sequence ID" value="THH10614.1"/>
    <property type="molecule type" value="Genomic_DNA"/>
</dbReference>
<dbReference type="InterPro" id="IPR050358">
    <property type="entry name" value="RSE1/DDB1/CFT1"/>
</dbReference>
<dbReference type="GO" id="GO:0005634">
    <property type="term" value="C:nucleus"/>
    <property type="evidence" value="ECO:0007669"/>
    <property type="project" value="UniProtKB-SubCell"/>
</dbReference>
<evidence type="ECO:0000259" key="4">
    <source>
        <dbReference type="Pfam" id="PF03178"/>
    </source>
</evidence>
<feature type="region of interest" description="Disordered" evidence="3">
    <location>
        <begin position="784"/>
        <end position="803"/>
    </location>
</feature>
<feature type="domain" description="RSE1/DDB1/CPSF1 C-terminal" evidence="4">
    <location>
        <begin position="1277"/>
        <end position="1406"/>
    </location>
</feature>
<evidence type="ECO:0000313" key="8">
    <source>
        <dbReference type="Proteomes" id="UP000308199"/>
    </source>
</evidence>
<evidence type="ECO:0000256" key="2">
    <source>
        <dbReference type="ARBA" id="ARBA00023242"/>
    </source>
</evidence>
<dbReference type="Pfam" id="PF03178">
    <property type="entry name" value="CPSF_A"/>
    <property type="match status" value="2"/>
</dbReference>
<feature type="domain" description="RSE1/DDB1/CPSF1 second beta-propeller" evidence="6">
    <location>
        <begin position="602"/>
        <end position="1006"/>
    </location>
</feature>
<comment type="caution">
    <text evidence="7">The sequence shown here is derived from an EMBL/GenBank/DDBJ whole genome shotgun (WGS) entry which is preliminary data.</text>
</comment>
<dbReference type="GO" id="GO:0003676">
    <property type="term" value="F:nucleic acid binding"/>
    <property type="evidence" value="ECO:0007669"/>
    <property type="project" value="InterPro"/>
</dbReference>
<dbReference type="InterPro" id="IPR058543">
    <property type="entry name" value="Beta-prop_RSE1/DDB1/CPSF1_2nd"/>
</dbReference>
<feature type="domain" description="RSE1/DDB1/CPSF1 first beta-propeller" evidence="5">
    <location>
        <begin position="130"/>
        <end position="476"/>
    </location>
</feature>
<dbReference type="InterPro" id="IPR018846">
    <property type="entry name" value="Beta-prop_RSE1/DDB1/CPSF1_1st"/>
</dbReference>
<dbReference type="Gene3D" id="2.130.10.10">
    <property type="entry name" value="YVTN repeat-like/Quinoprotein amine dehydrogenase"/>
    <property type="match status" value="3"/>
</dbReference>
<evidence type="ECO:0008006" key="9">
    <source>
        <dbReference type="Google" id="ProtNLM"/>
    </source>
</evidence>
<dbReference type="PANTHER" id="PTHR10644">
    <property type="entry name" value="DNA REPAIR/RNA PROCESSING CPSF FAMILY"/>
    <property type="match status" value="1"/>
</dbReference>
<evidence type="ECO:0000256" key="3">
    <source>
        <dbReference type="SAM" id="MobiDB-lite"/>
    </source>
</evidence>
<name>A0A4S4LFC6_9AGAM</name>
<evidence type="ECO:0000259" key="6">
    <source>
        <dbReference type="Pfam" id="PF23726"/>
    </source>
</evidence>
<dbReference type="InterPro" id="IPR015943">
    <property type="entry name" value="WD40/YVTN_repeat-like_dom_sf"/>
</dbReference>
<dbReference type="Pfam" id="PF23726">
    <property type="entry name" value="Beta-prop_RSE1_2nd"/>
    <property type="match status" value="1"/>
</dbReference>
<gene>
    <name evidence="7" type="ORF">EW145_g1206</name>
</gene>
<keyword evidence="8" id="KW-1185">Reference proteome</keyword>
<feature type="compositionally biased region" description="Basic and acidic residues" evidence="3">
    <location>
        <begin position="76"/>
        <end position="87"/>
    </location>
</feature>
<proteinExistence type="predicted"/>
<feature type="region of interest" description="Disordered" evidence="3">
    <location>
        <begin position="76"/>
        <end position="95"/>
    </location>
</feature>
<sequence>MQALRSELLSPSGVEYAASLKLLPSTVNRRHSQDALGIFPKALCNVVTARSNLLRIYEVVEESAPAQLLKAQERGKGGWSRERRDTEAVEGEVEMDTQGEGFVNMGAVKSASSTLPTSTSTLRFYFIREHRLHGIITGVETVKTISTAEDNLDRLLVSFKDAKVALLEWSIPVHDLITVSIHTYERAPQMAYLDTLAFKSELRVDPSSRCAALLLPRDTLAILPFYQSQADLDLVDLNHSLGREVPYSPSFTLDLLVDVDQRVRNVVDFLFLPGFNNPTVAVLFQTQQTWTGRLKEYKDTCHLFIFTLDLVTRKYPIIISVENLPHDCFSIIPCTSSLGGVVILSCNALIYIDPASRKTVLPVNGWAARISDIPMQGLRKDEQEQDLHLEGARAAFVDERTFFLITRDGLIFPVEVIMDGRIVTRLSLGPAMSRTTIPSFARSLSFSGSGGDEAIQGDVLFLGSTVGPSVLLKATRVEEEIVKSESKGDAPAAVVDVPMNIEIDDEDDIYADVVNETQTVAGNVSNGHVSAVETRSVIHLSLCDSLPAYGSIHDMVFALTKNGDRPAAELVAATGHRGLGGFTLFQRDLPTRTKRKLHVVGGARGVWSLPVRQPLRVSGSSADRIRGLPHAPSEIFDTVIVSTDANPSPGSTRFASRTSRNDIAITTRRTETTIGAAPFFQRTAILHVTNDLVRVLEPDCSERQCIKDMDGVVKRPKIRFCSISDPFVLIIREDDTIGLFVGDAERGRIRRKDMTPMGEKVSRYSAGSFFSDKSGVFELYANTTSTNPEASDSKQKSASASLESAVDTQRGTQWLVLCRPQGVVELWTLPKLGLVFSTSIIKDLPAVLSDSFDPPALSVPEDPPRKHSELDVDQLQMAQIGETSPQPHLIVLLRCGQMAIYQATAIEKPDWPVSTSRTATLQLNFVKRGYRTFEPRPTEVTEKSSLISEQRRALRSLISFTTSPTPESALSGVFVTGDQPIWIIGTDKEGLRIHSCGYQVVNSFTACSIWDSRGDFLMHTDEGPCLLEWMPNVNLGTNMPSRSVPQPRTYTNVAFDAATGLMVVASQLDNPFTIFDEDGNKMWEPDAPNVNYPLSEMSTIELFPSDFSCIMDGFEFQPNEFVNALDCVSLETQSTESGMKEFVVVGTTINRGEDLAVKGATYVFDIVEVVPDPEKAPMRCFKLRMLCRDEAKGPVTALCGMNGYLVSSMGQKIFVRALDLDERLVGVAFLDVGVYVTTLRTIKNLLLVGDARKDKGIDQRLLLGGPVQARHPRKGRDEEGVIRFLEYDPSDPETRGGQYLIQRTEFHGQVESRTSALVARRQRGEEGLVPQARLISGATDGSMFALTPVDSEETAKKLQLLQGQLTRNMQHIAGLNPRAFRIVRNDSVSRPLMKGILDGNLLAAFEELPISRQNEITRPIGMERLAVLKEWTAMNGPW</sequence>
<dbReference type="Proteomes" id="UP000308199">
    <property type="component" value="Unassembled WGS sequence"/>
</dbReference>